<dbReference type="OrthoDB" id="3741440at2"/>
<accession>A0A3L8PJK0</accession>
<name>A0A3L8PJK0_9ACTN</name>
<gene>
    <name evidence="3" type="ORF">D9V41_11500</name>
</gene>
<keyword evidence="3" id="KW-0378">Hydrolase</keyword>
<keyword evidence="3" id="KW-0540">Nuclease</keyword>
<evidence type="ECO:0000313" key="4">
    <source>
        <dbReference type="Proteomes" id="UP000282515"/>
    </source>
</evidence>
<dbReference type="InterPro" id="IPR003615">
    <property type="entry name" value="HNH_nuc"/>
</dbReference>
<dbReference type="SMART" id="SM00507">
    <property type="entry name" value="HNHc"/>
    <property type="match status" value="1"/>
</dbReference>
<reference evidence="3 4" key="1">
    <citation type="submission" date="2018-10" db="EMBL/GenBank/DDBJ databases">
        <title>Aeromicrobium sp. 9W16Y-2 whole genome shotgun sequence.</title>
        <authorList>
            <person name="Li F."/>
        </authorList>
    </citation>
    <scope>NUCLEOTIDE SEQUENCE [LARGE SCALE GENOMIC DNA]</scope>
    <source>
        <strain evidence="3 4">9W16Y-2</strain>
    </source>
</reference>
<keyword evidence="4" id="KW-1185">Reference proteome</keyword>
<dbReference type="GO" id="GO:0004519">
    <property type="term" value="F:endonuclease activity"/>
    <property type="evidence" value="ECO:0007669"/>
    <property type="project" value="UniProtKB-KW"/>
</dbReference>
<evidence type="ECO:0000259" key="2">
    <source>
        <dbReference type="SMART" id="SM00507"/>
    </source>
</evidence>
<dbReference type="RefSeq" id="WP_121794714.1">
    <property type="nucleotide sequence ID" value="NZ_RDBF01000008.1"/>
</dbReference>
<dbReference type="GO" id="GO:0003676">
    <property type="term" value="F:nucleic acid binding"/>
    <property type="evidence" value="ECO:0007669"/>
    <property type="project" value="InterPro"/>
</dbReference>
<evidence type="ECO:0000256" key="1">
    <source>
        <dbReference type="ARBA" id="ARBA00023450"/>
    </source>
</evidence>
<dbReference type="InterPro" id="IPR003870">
    <property type="entry name" value="DUF222"/>
</dbReference>
<dbReference type="Gene3D" id="1.10.30.50">
    <property type="match status" value="1"/>
</dbReference>
<comment type="similarity">
    <text evidence="1">Belongs to the Rv1128c/1148c/1588c/1702c/1945/3466 family.</text>
</comment>
<sequence length="411" mass="45209">MADNPIIETLREAARALAGGVGDLDTLRAIQAAQDALDAAKAEVIGRVEETREYETEGASGVQSWARRELRLSARDARALVAAAHSLRTLPHVAQSAAAGRIRLGHLQQFTYGLRHVGARTITDAQEWLVPVAETCEPGDLHRVVRALREAVHPDELDATWARGMDREDIQVTPVPSGWHVSGFLAADLGGKLRALLGSLGAPREAGDTRTGSQRRVDALSELLDTILEHGLPSDRGIRPHLSVHVDADALRPDASEPPASLSGFGAIGPQLLEYLTCTGDLTAFLTRRHRGGHADVLDVGRTRRLATRTQRRAVLARQRDECAAPGCRNTHLEIHHAHWWSHGGPTDLDNLIGLCPRCHRLVHRRLLTITATGQGRFEFHDHDTRRIRRAWRERLAQHRRQRGDPALAPP</sequence>
<keyword evidence="3" id="KW-0255">Endonuclease</keyword>
<dbReference type="EMBL" id="RDBF01000008">
    <property type="protein sequence ID" value="RLV55374.1"/>
    <property type="molecule type" value="Genomic_DNA"/>
</dbReference>
<feature type="domain" description="HNH nuclease" evidence="2">
    <location>
        <begin position="310"/>
        <end position="361"/>
    </location>
</feature>
<evidence type="ECO:0000313" key="3">
    <source>
        <dbReference type="EMBL" id="RLV55374.1"/>
    </source>
</evidence>
<dbReference type="Pfam" id="PF01844">
    <property type="entry name" value="HNH"/>
    <property type="match status" value="1"/>
</dbReference>
<dbReference type="GO" id="GO:0008270">
    <property type="term" value="F:zinc ion binding"/>
    <property type="evidence" value="ECO:0007669"/>
    <property type="project" value="InterPro"/>
</dbReference>
<dbReference type="Pfam" id="PF02720">
    <property type="entry name" value="DUF222"/>
    <property type="match status" value="1"/>
</dbReference>
<dbReference type="CDD" id="cd00085">
    <property type="entry name" value="HNHc"/>
    <property type="match status" value="1"/>
</dbReference>
<dbReference type="AlphaFoldDB" id="A0A3L8PJK0"/>
<dbReference type="Proteomes" id="UP000282515">
    <property type="component" value="Unassembled WGS sequence"/>
</dbReference>
<protein>
    <submittedName>
        <fullName evidence="3">HNH endonuclease</fullName>
    </submittedName>
</protein>
<dbReference type="InterPro" id="IPR002711">
    <property type="entry name" value="HNH"/>
</dbReference>
<comment type="caution">
    <text evidence="3">The sequence shown here is derived from an EMBL/GenBank/DDBJ whole genome shotgun (WGS) entry which is preliminary data.</text>
</comment>
<proteinExistence type="inferred from homology"/>
<organism evidence="3 4">
    <name type="scientific">Aeromicrobium phragmitis</name>
    <dbReference type="NCBI Taxonomy" id="2478914"/>
    <lineage>
        <taxon>Bacteria</taxon>
        <taxon>Bacillati</taxon>
        <taxon>Actinomycetota</taxon>
        <taxon>Actinomycetes</taxon>
        <taxon>Propionibacteriales</taxon>
        <taxon>Nocardioidaceae</taxon>
        <taxon>Aeromicrobium</taxon>
    </lineage>
</organism>